<dbReference type="PROSITE" id="PS00104">
    <property type="entry name" value="EPSP_SYNTHASE_1"/>
    <property type="match status" value="1"/>
</dbReference>
<dbReference type="PANTHER" id="PTHR21090">
    <property type="entry name" value="AROM/DEHYDROQUINATE SYNTHASE"/>
    <property type="match status" value="1"/>
</dbReference>
<comment type="catalytic activity">
    <reaction evidence="7">
        <text>3-phosphoshikimate + phosphoenolpyruvate = 5-O-(1-carboxyvinyl)-3-phosphoshikimate + phosphate</text>
        <dbReference type="Rhea" id="RHEA:21256"/>
        <dbReference type="ChEBI" id="CHEBI:43474"/>
        <dbReference type="ChEBI" id="CHEBI:57701"/>
        <dbReference type="ChEBI" id="CHEBI:58702"/>
        <dbReference type="ChEBI" id="CHEBI:145989"/>
        <dbReference type="EC" id="2.5.1.19"/>
    </reaction>
    <physiologicalReaction direction="left-to-right" evidence="7">
        <dbReference type="Rhea" id="RHEA:21257"/>
    </physiologicalReaction>
</comment>
<evidence type="ECO:0000256" key="4">
    <source>
        <dbReference type="ARBA" id="ARBA00022605"/>
    </source>
</evidence>
<keyword evidence="4 8" id="KW-0028">Amino-acid biosynthesis</keyword>
<keyword evidence="5 8" id="KW-0808">Transferase</keyword>
<dbReference type="InParanoid" id="A0A4R2PGI6"/>
<feature type="binding site" evidence="8">
    <location>
        <position position="169"/>
    </location>
    <ligand>
        <name>3-phosphoshikimate</name>
        <dbReference type="ChEBI" id="CHEBI:145989"/>
    </ligand>
</feature>
<feature type="binding site" evidence="8">
    <location>
        <position position="96"/>
    </location>
    <ligand>
        <name>phosphoenolpyruvate</name>
        <dbReference type="ChEBI" id="CHEBI:58702"/>
    </ligand>
</feature>
<dbReference type="Pfam" id="PF00275">
    <property type="entry name" value="EPSP_synthase"/>
    <property type="match status" value="1"/>
</dbReference>
<reference evidence="10 11" key="1">
    <citation type="submission" date="2019-03" db="EMBL/GenBank/DDBJ databases">
        <title>Genomic Encyclopedia of Type Strains, Phase IV (KMG-IV): sequencing the most valuable type-strain genomes for metagenomic binning, comparative biology and taxonomic classification.</title>
        <authorList>
            <person name="Goeker M."/>
        </authorList>
    </citation>
    <scope>NUCLEOTIDE SEQUENCE [LARGE SCALE GENOMIC DNA]</scope>
    <source>
        <strain evidence="10 11">DSM 2132</strain>
    </source>
</reference>
<feature type="binding site" evidence="8">
    <location>
        <position position="22"/>
    </location>
    <ligand>
        <name>phosphoenolpyruvate</name>
        <dbReference type="ChEBI" id="CHEBI:58702"/>
    </ligand>
</feature>
<feature type="domain" description="Enolpyruvate transferase" evidence="9">
    <location>
        <begin position="9"/>
        <end position="435"/>
    </location>
</feature>
<evidence type="ECO:0000256" key="3">
    <source>
        <dbReference type="ARBA" id="ARBA00022490"/>
    </source>
</evidence>
<protein>
    <recommendedName>
        <fullName evidence="8">3-phosphoshikimate 1-carboxyvinyltransferase</fullName>
        <ecNumber evidence="8">2.5.1.19</ecNumber>
    </recommendedName>
    <alternativeName>
        <fullName evidence="8">5-enolpyruvylshikimate-3-phosphate synthase</fullName>
        <shortName evidence="8">EPSP synthase</shortName>
        <shortName evidence="8">EPSPS</shortName>
    </alternativeName>
</protein>
<evidence type="ECO:0000259" key="9">
    <source>
        <dbReference type="Pfam" id="PF00275"/>
    </source>
</evidence>
<feature type="active site" description="Proton acceptor" evidence="8">
    <location>
        <position position="325"/>
    </location>
</feature>
<evidence type="ECO:0000313" key="11">
    <source>
        <dbReference type="Proteomes" id="UP000295399"/>
    </source>
</evidence>
<feature type="binding site" evidence="8">
    <location>
        <position position="171"/>
    </location>
    <ligand>
        <name>3-phosphoshikimate</name>
        <dbReference type="ChEBI" id="CHEBI:145989"/>
    </ligand>
</feature>
<dbReference type="InterPro" id="IPR023193">
    <property type="entry name" value="EPSP_synthase_CS"/>
</dbReference>
<dbReference type="GO" id="GO:0009073">
    <property type="term" value="P:aromatic amino acid family biosynthetic process"/>
    <property type="evidence" value="ECO:0007669"/>
    <property type="project" value="UniProtKB-KW"/>
</dbReference>
<comment type="similarity">
    <text evidence="2 8">Belongs to the EPSP synthase family.</text>
</comment>
<dbReference type="Proteomes" id="UP000295399">
    <property type="component" value="Unassembled WGS sequence"/>
</dbReference>
<comment type="subcellular location">
    <subcellularLocation>
        <location evidence="8">Cytoplasm</location>
    </subcellularLocation>
</comment>
<evidence type="ECO:0000256" key="5">
    <source>
        <dbReference type="ARBA" id="ARBA00022679"/>
    </source>
</evidence>
<feature type="binding site" evidence="8">
    <location>
        <position position="352"/>
    </location>
    <ligand>
        <name>3-phosphoshikimate</name>
        <dbReference type="ChEBI" id="CHEBI:145989"/>
    </ligand>
</feature>
<accession>A0A4R2PGI6</accession>
<feature type="binding site" evidence="8">
    <location>
        <position position="171"/>
    </location>
    <ligand>
        <name>phosphoenolpyruvate</name>
        <dbReference type="ChEBI" id="CHEBI:58702"/>
    </ligand>
</feature>
<evidence type="ECO:0000256" key="7">
    <source>
        <dbReference type="ARBA" id="ARBA00044633"/>
    </source>
</evidence>
<dbReference type="InterPro" id="IPR006264">
    <property type="entry name" value="EPSP_synthase"/>
</dbReference>
<comment type="function">
    <text evidence="8">Catalyzes the transfer of the enolpyruvyl moiety of phosphoenolpyruvate (PEP) to the 5-hydroxyl of shikimate-3-phosphate (S3P) to produce enolpyruvyl shikimate-3-phosphate and inorganic phosphate.</text>
</comment>
<dbReference type="HAMAP" id="MF_00210">
    <property type="entry name" value="EPSP_synth"/>
    <property type="match status" value="1"/>
</dbReference>
<dbReference type="InterPro" id="IPR001986">
    <property type="entry name" value="Enolpyruvate_Tfrase_dom"/>
</dbReference>
<feature type="binding site" evidence="8">
    <location>
        <position position="22"/>
    </location>
    <ligand>
        <name>3-phosphoshikimate</name>
        <dbReference type="ChEBI" id="CHEBI:145989"/>
    </ligand>
</feature>
<dbReference type="InterPro" id="IPR036968">
    <property type="entry name" value="Enolpyruvate_Tfrase_sf"/>
</dbReference>
<feature type="binding site" evidence="8">
    <location>
        <position position="23"/>
    </location>
    <ligand>
        <name>3-phosphoshikimate</name>
        <dbReference type="ChEBI" id="CHEBI:145989"/>
    </ligand>
</feature>
<dbReference type="UniPathway" id="UPA00053">
    <property type="reaction ID" value="UER00089"/>
</dbReference>
<evidence type="ECO:0000256" key="1">
    <source>
        <dbReference type="ARBA" id="ARBA00004811"/>
    </source>
</evidence>
<dbReference type="GO" id="GO:0003866">
    <property type="term" value="F:3-phosphoshikimate 1-carboxyvinyltransferase activity"/>
    <property type="evidence" value="ECO:0007669"/>
    <property type="project" value="UniProtKB-UniRule"/>
</dbReference>
<dbReference type="PIRSF" id="PIRSF000505">
    <property type="entry name" value="EPSPS"/>
    <property type="match status" value="1"/>
</dbReference>
<dbReference type="SUPFAM" id="SSF55205">
    <property type="entry name" value="EPT/RTPC-like"/>
    <property type="match status" value="1"/>
</dbReference>
<keyword evidence="6 8" id="KW-0057">Aromatic amino acid biosynthesis</keyword>
<dbReference type="RefSeq" id="WP_200287513.1">
    <property type="nucleotide sequence ID" value="NZ_JACIGF010000005.1"/>
</dbReference>
<dbReference type="GO" id="GO:0008652">
    <property type="term" value="P:amino acid biosynthetic process"/>
    <property type="evidence" value="ECO:0007669"/>
    <property type="project" value="UniProtKB-KW"/>
</dbReference>
<dbReference type="Gene3D" id="3.65.10.10">
    <property type="entry name" value="Enolpyruvate transferase domain"/>
    <property type="match status" value="2"/>
</dbReference>
<feature type="binding site" evidence="8">
    <location>
        <position position="325"/>
    </location>
    <ligand>
        <name>3-phosphoshikimate</name>
        <dbReference type="ChEBI" id="CHEBI:145989"/>
    </ligand>
</feature>
<dbReference type="PANTHER" id="PTHR21090:SF5">
    <property type="entry name" value="PENTAFUNCTIONAL AROM POLYPEPTIDE"/>
    <property type="match status" value="1"/>
</dbReference>
<name>A0A4R2PGI6_RHOSA</name>
<comment type="pathway">
    <text evidence="1 8">Metabolic intermediate biosynthesis; chorismate biosynthesis; chorismate from D-erythrose 4-phosphate and phosphoenolpyruvate: step 6/7.</text>
</comment>
<feature type="binding site" evidence="8">
    <location>
        <position position="27"/>
    </location>
    <ligand>
        <name>3-phosphoshikimate</name>
        <dbReference type="ChEBI" id="CHEBI:145989"/>
    </ligand>
</feature>
<comment type="subunit">
    <text evidence="8">Monomer.</text>
</comment>
<evidence type="ECO:0000313" key="10">
    <source>
        <dbReference type="EMBL" id="TCP34483.1"/>
    </source>
</evidence>
<comment type="caution">
    <text evidence="10">The sequence shown here is derived from an EMBL/GenBank/DDBJ whole genome shotgun (WGS) entry which is preliminary data.</text>
</comment>
<evidence type="ECO:0000256" key="2">
    <source>
        <dbReference type="ARBA" id="ARBA00009948"/>
    </source>
</evidence>
<dbReference type="NCBIfam" id="TIGR01356">
    <property type="entry name" value="aroA"/>
    <property type="match status" value="1"/>
</dbReference>
<dbReference type="CDD" id="cd01556">
    <property type="entry name" value="EPSP_synthase"/>
    <property type="match status" value="1"/>
</dbReference>
<gene>
    <name evidence="8" type="primary">aroA</name>
    <name evidence="10" type="ORF">EV659_105110</name>
</gene>
<dbReference type="FunFam" id="3.65.10.10:FF:000005">
    <property type="entry name" value="3-phosphoshikimate 1-carboxyvinyltransferase"/>
    <property type="match status" value="1"/>
</dbReference>
<dbReference type="PROSITE" id="PS00885">
    <property type="entry name" value="EPSP_SYNTHASE_2"/>
    <property type="match status" value="1"/>
</dbReference>
<proteinExistence type="inferred from homology"/>
<dbReference type="InterPro" id="IPR013792">
    <property type="entry name" value="RNA3'P_cycl/enolpyr_Trfase_a/b"/>
</dbReference>
<feature type="binding site" evidence="8">
    <location>
        <position position="356"/>
    </location>
    <ligand>
        <name>phosphoenolpyruvate</name>
        <dbReference type="ChEBI" id="CHEBI:58702"/>
    </ligand>
</feature>
<sequence>MSHLIARPVDGLSGRTHVPGDKSISHRALILSALTVGRSTVEGLLAAEDVLATAAALRALGARIEGPDAHGRWQIDGVGVGGLTSPAGALDMGNSGTGARLFLGLLATHAVRATLIGDASLSRRPMGRVLDPLAPTGARFEAGEGGRLPVTVVGSADPLPLETRLSVPSAQVKSALLLAALNTPGRSRVIEPVPTRDHSERMLAAAGAEISVTADPATGERVIDLIGQPELTPVDWAVPGDISSAAFPLVAGLLGAPGGAPVTVNGVGVNPLRTGLLDALDAMGARIERVDPRSRGGEPIADLVAYPGRLDAIEMDPALAPRLIDECPILFVAAACAHGTSRFTGLGELRVKESDRLGAMADALAANGVGVEVLDDGLVVEGAGGRPPGGATVATHLDHRIAMSALVLGGACAAPVVIDDAAAIATSFPGFVEVMTGLGAHFDAGRR</sequence>
<keyword evidence="3 8" id="KW-0963">Cytoplasm</keyword>
<comment type="caution">
    <text evidence="8">Lacks conserved residue(s) required for the propagation of feature annotation.</text>
</comment>
<feature type="binding site" evidence="8">
    <location>
        <position position="400"/>
    </location>
    <ligand>
        <name>phosphoenolpyruvate</name>
        <dbReference type="ChEBI" id="CHEBI:58702"/>
    </ligand>
</feature>
<dbReference type="GO" id="GO:0005737">
    <property type="term" value="C:cytoplasm"/>
    <property type="evidence" value="ECO:0007669"/>
    <property type="project" value="UniProtKB-SubCell"/>
</dbReference>
<evidence type="ECO:0000256" key="6">
    <source>
        <dbReference type="ARBA" id="ARBA00023141"/>
    </source>
</evidence>
<evidence type="ECO:0000256" key="8">
    <source>
        <dbReference type="HAMAP-Rule" id="MF_00210"/>
    </source>
</evidence>
<keyword evidence="11" id="KW-1185">Reference proteome</keyword>
<dbReference type="AlphaFoldDB" id="A0A4R2PGI6"/>
<dbReference type="EC" id="2.5.1.19" evidence="8"/>
<organism evidence="10 11">
    <name type="scientific">Rhodothalassium salexigens DSM 2132</name>
    <dbReference type="NCBI Taxonomy" id="1188247"/>
    <lineage>
        <taxon>Bacteria</taxon>
        <taxon>Pseudomonadati</taxon>
        <taxon>Pseudomonadota</taxon>
        <taxon>Alphaproteobacteria</taxon>
        <taxon>Rhodothalassiales</taxon>
        <taxon>Rhodothalassiaceae</taxon>
        <taxon>Rhodothalassium</taxon>
    </lineage>
</organism>
<feature type="binding site" evidence="8">
    <location>
        <position position="124"/>
    </location>
    <ligand>
        <name>phosphoenolpyruvate</name>
        <dbReference type="ChEBI" id="CHEBI:58702"/>
    </ligand>
</feature>
<dbReference type="EMBL" id="SLXO01000005">
    <property type="protein sequence ID" value="TCP34483.1"/>
    <property type="molecule type" value="Genomic_DNA"/>
</dbReference>
<dbReference type="GO" id="GO:0009423">
    <property type="term" value="P:chorismate biosynthetic process"/>
    <property type="evidence" value="ECO:0007669"/>
    <property type="project" value="UniProtKB-UniRule"/>
</dbReference>
<dbReference type="FunCoup" id="A0A4R2PGI6">
    <property type="interactions" value="491"/>
</dbReference>